<evidence type="ECO:0000256" key="2">
    <source>
        <dbReference type="ARBA" id="ARBA00022723"/>
    </source>
</evidence>
<dbReference type="GO" id="GO:0000287">
    <property type="term" value="F:magnesium ion binding"/>
    <property type="evidence" value="ECO:0007669"/>
    <property type="project" value="UniProtKB-UniRule"/>
</dbReference>
<evidence type="ECO:0000256" key="3">
    <source>
        <dbReference type="ARBA" id="ARBA00022842"/>
    </source>
</evidence>
<name>K9WDQ3_9CYAN</name>
<dbReference type="NCBIfam" id="TIGR00173">
    <property type="entry name" value="menD"/>
    <property type="match status" value="1"/>
</dbReference>
<dbReference type="GO" id="GO:0042372">
    <property type="term" value="P:phylloquinone biosynthetic process"/>
    <property type="evidence" value="ECO:0007669"/>
    <property type="project" value="UniProtKB-UniRule"/>
</dbReference>
<organism evidence="11 12">
    <name type="scientific">Allocoleopsis franciscana PCC 7113</name>
    <dbReference type="NCBI Taxonomy" id="1173027"/>
    <lineage>
        <taxon>Bacteria</taxon>
        <taxon>Bacillati</taxon>
        <taxon>Cyanobacteriota</taxon>
        <taxon>Cyanophyceae</taxon>
        <taxon>Coleofasciculales</taxon>
        <taxon>Coleofasciculaceae</taxon>
        <taxon>Allocoleopsis</taxon>
        <taxon>Allocoleopsis franciscana</taxon>
    </lineage>
</organism>
<dbReference type="Pfam" id="PF16582">
    <property type="entry name" value="TPP_enzyme_M_2"/>
    <property type="match status" value="1"/>
</dbReference>
<proteinExistence type="inferred from homology"/>
<feature type="domain" description="Menaquinone biosynthesis protein MenD middle" evidence="10">
    <location>
        <begin position="222"/>
        <end position="354"/>
    </location>
</feature>
<dbReference type="HOGENOM" id="CLU_006051_3_0_3"/>
<dbReference type="EC" id="2.2.1.9" evidence="6"/>
<dbReference type="RefSeq" id="WP_015182088.1">
    <property type="nucleotide sequence ID" value="NC_019738.1"/>
</dbReference>
<comment type="catalytic activity">
    <reaction evidence="6">
        <text>isochorismate + 2-oxoglutarate + H(+) = 5-enolpyruvoyl-6-hydroxy-2-succinyl-cyclohex-3-ene-1-carboxylate + CO2</text>
        <dbReference type="Rhea" id="RHEA:25593"/>
        <dbReference type="ChEBI" id="CHEBI:15378"/>
        <dbReference type="ChEBI" id="CHEBI:16526"/>
        <dbReference type="ChEBI" id="CHEBI:16810"/>
        <dbReference type="ChEBI" id="CHEBI:29780"/>
        <dbReference type="ChEBI" id="CHEBI:58818"/>
        <dbReference type="EC" id="2.2.1.9"/>
    </reaction>
</comment>
<dbReference type="CDD" id="cd07037">
    <property type="entry name" value="TPP_PYR_MenD"/>
    <property type="match status" value="1"/>
</dbReference>
<keyword evidence="1 6" id="KW-0808">Transferase</keyword>
<comment type="subunit">
    <text evidence="6">Homodimer.</text>
</comment>
<comment type="similarity">
    <text evidence="6">Belongs to the TPP enzyme family. MenD subfamily.</text>
</comment>
<evidence type="ECO:0000256" key="6">
    <source>
        <dbReference type="HAMAP-Rule" id="MF_01659"/>
    </source>
</evidence>
<dbReference type="InterPro" id="IPR032264">
    <property type="entry name" value="MenD_middle"/>
</dbReference>
<dbReference type="EMBL" id="CP003630">
    <property type="protein sequence ID" value="AFZ17936.1"/>
    <property type="molecule type" value="Genomic_DNA"/>
</dbReference>
<evidence type="ECO:0000313" key="11">
    <source>
        <dbReference type="EMBL" id="AFZ17936.1"/>
    </source>
</evidence>
<feature type="domain" description="Thiamine pyrophosphate enzyme TPP-binding" evidence="8">
    <location>
        <begin position="496"/>
        <end position="598"/>
    </location>
</feature>
<dbReference type="InterPro" id="IPR011766">
    <property type="entry name" value="TPP_enzyme_TPP-bd"/>
</dbReference>
<dbReference type="HAMAP" id="MF_01659">
    <property type="entry name" value="MenD"/>
    <property type="match status" value="1"/>
</dbReference>
<gene>
    <name evidence="6" type="primary">menD</name>
    <name evidence="11" type="ORF">Mic7113_2119</name>
</gene>
<dbReference type="AlphaFoldDB" id="K9WDQ3"/>
<comment type="function">
    <text evidence="6">Catalyzes the thiamine diphosphate-dependent decarboxylation of 2-oxoglutarate and the subsequent addition of the resulting succinic semialdehyde-thiamine pyrophosphate anion to isochorismate to yield 2-succinyl-5-enolpyruvyl-6-hydroxy-3-cyclohexene-1-carboxylate (SEPHCHC).</text>
</comment>
<dbReference type="InterPro" id="IPR004433">
    <property type="entry name" value="MenaQ_synth_MenD"/>
</dbReference>
<dbReference type="KEGG" id="mic:Mic7113_2119"/>
<dbReference type="CDD" id="cd02009">
    <property type="entry name" value="TPP_SHCHC_synthase"/>
    <property type="match status" value="1"/>
</dbReference>
<evidence type="ECO:0000256" key="7">
    <source>
        <dbReference type="SAM" id="MobiDB-lite"/>
    </source>
</evidence>
<dbReference type="Pfam" id="PF02776">
    <property type="entry name" value="TPP_enzyme_N"/>
    <property type="match status" value="1"/>
</dbReference>
<dbReference type="eggNOG" id="COG1165">
    <property type="taxonomic scope" value="Bacteria"/>
</dbReference>
<dbReference type="Pfam" id="PF02775">
    <property type="entry name" value="TPP_enzyme_C"/>
    <property type="match status" value="1"/>
</dbReference>
<dbReference type="GO" id="GO:0070204">
    <property type="term" value="F:2-succinyl-5-enolpyruvyl-6-hydroxy-3-cyclohexene-1-carboxylic-acid synthase activity"/>
    <property type="evidence" value="ECO:0007669"/>
    <property type="project" value="UniProtKB-UniRule"/>
</dbReference>
<dbReference type="STRING" id="1173027.Mic7113_2119"/>
<evidence type="ECO:0000256" key="4">
    <source>
        <dbReference type="ARBA" id="ARBA00023052"/>
    </source>
</evidence>
<dbReference type="InterPro" id="IPR012001">
    <property type="entry name" value="Thiamin_PyroP_enz_TPP-bd_dom"/>
</dbReference>
<dbReference type="Gene3D" id="3.40.50.1220">
    <property type="entry name" value="TPP-binding domain"/>
    <property type="match status" value="1"/>
</dbReference>
<comment type="pathway">
    <text evidence="6">Cofactor biosynthesis; phylloquinone biosynthesis.</text>
</comment>
<comment type="cofactor">
    <cofactor evidence="6">
        <name>thiamine diphosphate</name>
        <dbReference type="ChEBI" id="CHEBI:58937"/>
    </cofactor>
    <text evidence="6">Binds 1 thiamine pyrophosphate per subunit.</text>
</comment>
<keyword evidence="3 6" id="KW-0460">Magnesium</keyword>
<keyword evidence="2 6" id="KW-0479">Metal-binding</keyword>
<sequence length="636" mass="70807">MPIDFRNINTVWASILTETLKRLGLTTAVICPGSRSAPLAVAFAQQNQIESIPVLDERSAAFFALGIAKATQRPVVLLCTSGTAGANFYPAVIEAKESRVPLLILTADRPPELRDCHSGQTIDQLKLYGHYPNWQTELSPPSVGISRLRYLRQTLVHAWERALFPTPGPVHLNIPFRDPLAPLQQLDPDTLPSPFELEELFTNLSHSPLPITHYPLPSPYSEWQQCDRGIIIAGVAQPQHPRNYCDAIAHLSQTLGWPVLAEGLSPVRNNADINPNLISTYDLILRNPKLAQPLTPKMVIQIGELPTSKELRTWLDQTQPQRWIIDPSHHNLDPLHGKTTHLRTTIEQLVTTLSPIQKARDTVGELTDESNPSPTPPLRGDGLSGTPFPCREGGRGVRFSEFANNIGNLGENSTSGYLKQWCELEAQVRSVVDPKMATMTQLFEGKAAWLLSQILPPDTPLFIANSMPVRDVEFFWQPNNKRIQPFFNRGANGIDGTLSTALGMAHRHQSSVMLTGDLALLHDTNGFLLINKFVGHLTIVLINNNGGGIFEMLPISQFDPPFEEFFATPQNINFAQLCMTYGVEHQLIKSWEQFKELLNPLSAAGIRVLELQTNRKADAKWRKEYLIKLASGLKIV</sequence>
<dbReference type="PATRIC" id="fig|1173027.3.peg.2316"/>
<dbReference type="GO" id="GO:0030145">
    <property type="term" value="F:manganese ion binding"/>
    <property type="evidence" value="ECO:0007669"/>
    <property type="project" value="UniProtKB-UniRule"/>
</dbReference>
<dbReference type="OrthoDB" id="9791859at2"/>
<keyword evidence="5 6" id="KW-0464">Manganese</keyword>
<accession>K9WDQ3</accession>
<evidence type="ECO:0000259" key="9">
    <source>
        <dbReference type="Pfam" id="PF02776"/>
    </source>
</evidence>
<feature type="domain" description="Thiamine pyrophosphate enzyme N-terminal TPP-binding" evidence="9">
    <location>
        <begin position="14"/>
        <end position="126"/>
    </location>
</feature>
<keyword evidence="4 6" id="KW-0786">Thiamine pyrophosphate</keyword>
<evidence type="ECO:0000259" key="8">
    <source>
        <dbReference type="Pfam" id="PF02775"/>
    </source>
</evidence>
<feature type="region of interest" description="Disordered" evidence="7">
    <location>
        <begin position="363"/>
        <end position="384"/>
    </location>
</feature>
<evidence type="ECO:0000256" key="5">
    <source>
        <dbReference type="ARBA" id="ARBA00023211"/>
    </source>
</evidence>
<dbReference type="Gene3D" id="3.40.50.970">
    <property type="match status" value="2"/>
</dbReference>
<evidence type="ECO:0000259" key="10">
    <source>
        <dbReference type="Pfam" id="PF16582"/>
    </source>
</evidence>
<keyword evidence="12" id="KW-1185">Reference proteome</keyword>
<evidence type="ECO:0000313" key="12">
    <source>
        <dbReference type="Proteomes" id="UP000010471"/>
    </source>
</evidence>
<dbReference type="Proteomes" id="UP000010471">
    <property type="component" value="Chromosome"/>
</dbReference>
<protein>
    <recommendedName>
        <fullName evidence="6">2-succinyl-5-enolpyruvyl-6-hydroxy-3-cyclohexene-1-carboxylate synthase</fullName>
        <shortName evidence="6">SEPHCHC synthase</shortName>
        <ecNumber evidence="6">2.2.1.9</ecNumber>
    </recommendedName>
</protein>
<comment type="cofactor">
    <cofactor evidence="6">
        <name>Mg(2+)</name>
        <dbReference type="ChEBI" id="CHEBI:18420"/>
    </cofactor>
    <cofactor evidence="6">
        <name>Mn(2+)</name>
        <dbReference type="ChEBI" id="CHEBI:29035"/>
    </cofactor>
</comment>
<dbReference type="SUPFAM" id="SSF52518">
    <property type="entry name" value="Thiamin diphosphate-binding fold (THDP-binding)"/>
    <property type="match status" value="2"/>
</dbReference>
<reference evidence="11 12" key="1">
    <citation type="submission" date="2012-06" db="EMBL/GenBank/DDBJ databases">
        <title>Finished chromosome of genome of Microcoleus sp. PCC 7113.</title>
        <authorList>
            <consortium name="US DOE Joint Genome Institute"/>
            <person name="Gugger M."/>
            <person name="Coursin T."/>
            <person name="Rippka R."/>
            <person name="Tandeau De Marsac N."/>
            <person name="Huntemann M."/>
            <person name="Wei C.-L."/>
            <person name="Han J."/>
            <person name="Detter J.C."/>
            <person name="Han C."/>
            <person name="Tapia R."/>
            <person name="Chen A."/>
            <person name="Kyrpides N."/>
            <person name="Mavromatis K."/>
            <person name="Markowitz V."/>
            <person name="Szeto E."/>
            <person name="Ivanova N."/>
            <person name="Pagani I."/>
            <person name="Pati A."/>
            <person name="Goodwin L."/>
            <person name="Nordberg H.P."/>
            <person name="Cantor M.N."/>
            <person name="Hua S.X."/>
            <person name="Woyke T."/>
            <person name="Kerfeld C.A."/>
        </authorList>
    </citation>
    <scope>NUCLEOTIDE SEQUENCE [LARGE SCALE GENOMIC DNA]</scope>
    <source>
        <strain evidence="11 12">PCC 7113</strain>
    </source>
</reference>
<dbReference type="UniPathway" id="UPA00995"/>
<dbReference type="PANTHER" id="PTHR42916">
    <property type="entry name" value="2-SUCCINYL-5-ENOLPYRUVYL-6-HYDROXY-3-CYCLOHEXENE-1-CARBOXYLATE SYNTHASE"/>
    <property type="match status" value="1"/>
</dbReference>
<dbReference type="PANTHER" id="PTHR42916:SF1">
    <property type="entry name" value="PROTEIN PHYLLO, CHLOROPLASTIC"/>
    <property type="match status" value="1"/>
</dbReference>
<dbReference type="GO" id="GO:0030976">
    <property type="term" value="F:thiamine pyrophosphate binding"/>
    <property type="evidence" value="ECO:0007669"/>
    <property type="project" value="UniProtKB-UniRule"/>
</dbReference>
<dbReference type="InterPro" id="IPR029061">
    <property type="entry name" value="THDP-binding"/>
</dbReference>
<comment type="pathway">
    <text evidence="6">Quinol/quinone metabolism; 1,4-dihydroxy-2-naphthoate biosynthesis; 1,4-dihydroxy-2-naphthoate from chorismate: step 2/7.</text>
</comment>
<dbReference type="GO" id="GO:0009234">
    <property type="term" value="P:menaquinone biosynthetic process"/>
    <property type="evidence" value="ECO:0007669"/>
    <property type="project" value="InterPro"/>
</dbReference>
<dbReference type="UniPathway" id="UPA01057">
    <property type="reaction ID" value="UER00164"/>
</dbReference>
<evidence type="ECO:0000256" key="1">
    <source>
        <dbReference type="ARBA" id="ARBA00022679"/>
    </source>
</evidence>